<dbReference type="Proteomes" id="UP001311915">
    <property type="component" value="Unassembled WGS sequence"/>
</dbReference>
<dbReference type="AlphaFoldDB" id="A0AAV9L0C7"/>
<dbReference type="InterPro" id="IPR008972">
    <property type="entry name" value="Cupredoxin"/>
</dbReference>
<dbReference type="EMBL" id="JAWPEI010000008">
    <property type="protein sequence ID" value="KAK4718055.1"/>
    <property type="molecule type" value="Genomic_DNA"/>
</dbReference>
<keyword evidence="4" id="KW-0472">Membrane</keyword>
<dbReference type="Pfam" id="PF00116">
    <property type="entry name" value="COX2"/>
    <property type="match status" value="2"/>
</dbReference>
<protein>
    <recommendedName>
        <fullName evidence="5">Cytochrome c oxidase polypeptide II</fullName>
    </recommendedName>
</protein>
<comment type="catalytic activity">
    <reaction evidence="6">
        <text>4 Fe(II)-[cytochrome c] + O2 + 8 H(+)(in) = 4 Fe(III)-[cytochrome c] + 2 H2O + 4 H(+)(out)</text>
        <dbReference type="Rhea" id="RHEA:11436"/>
        <dbReference type="Rhea" id="RHEA-COMP:10350"/>
        <dbReference type="Rhea" id="RHEA-COMP:14399"/>
        <dbReference type="ChEBI" id="CHEBI:15377"/>
        <dbReference type="ChEBI" id="CHEBI:15378"/>
        <dbReference type="ChEBI" id="CHEBI:15379"/>
        <dbReference type="ChEBI" id="CHEBI:29033"/>
        <dbReference type="ChEBI" id="CHEBI:29034"/>
        <dbReference type="EC" id="7.1.1.9"/>
    </reaction>
    <physiologicalReaction direction="left-to-right" evidence="6">
        <dbReference type="Rhea" id="RHEA:11437"/>
    </physiologicalReaction>
</comment>
<dbReference type="GO" id="GO:0042773">
    <property type="term" value="P:ATP synthesis coupled electron transport"/>
    <property type="evidence" value="ECO:0007669"/>
    <property type="project" value="TreeGrafter"/>
</dbReference>
<evidence type="ECO:0000259" key="7">
    <source>
        <dbReference type="PROSITE" id="PS50857"/>
    </source>
</evidence>
<evidence type="ECO:0000313" key="9">
    <source>
        <dbReference type="Proteomes" id="UP001311915"/>
    </source>
</evidence>
<comment type="similarity">
    <text evidence="3">Belongs to the cytochrome c oxidase subunit 2 family.</text>
</comment>
<comment type="subcellular location">
    <subcellularLocation>
        <location evidence="2">Membrane</location>
    </subcellularLocation>
</comment>
<sequence>MLDDERIQIPHYVVGCGESCSAKLGIQCFYGGSILERELKGPSKKSEGVMGNLSLYVAREPPSTSLAIVLAQKDHDYTIPEDDLESDQSRLLEVDNRVVLPAKSHICFIVTSADVPHSWVTSISVQREGVYYGQCSKICGTNHDFMPIVVEAVPRKDYGSRVSNQLIPQTGEA</sequence>
<dbReference type="InterPro" id="IPR045187">
    <property type="entry name" value="CcO_II"/>
</dbReference>
<comment type="caution">
    <text evidence="8">The sequence shown here is derived from an EMBL/GenBank/DDBJ whole genome shotgun (WGS) entry which is preliminary data.</text>
</comment>
<reference evidence="8 9" key="1">
    <citation type="submission" date="2023-10" db="EMBL/GenBank/DDBJ databases">
        <title>Genome-Wide Identification Analysis in wild type Solanum Pinnatisectum Reveals Some Genes Defensing Phytophthora Infestans.</title>
        <authorList>
            <person name="Sun C."/>
        </authorList>
    </citation>
    <scope>NUCLEOTIDE SEQUENCE [LARGE SCALE GENOMIC DNA]</scope>
    <source>
        <strain evidence="8">LQN</strain>
        <tissue evidence="8">Leaf</tissue>
    </source>
</reference>
<dbReference type="GO" id="GO:0004129">
    <property type="term" value="F:cytochrome-c oxidase activity"/>
    <property type="evidence" value="ECO:0007669"/>
    <property type="project" value="UniProtKB-EC"/>
</dbReference>
<evidence type="ECO:0000256" key="4">
    <source>
        <dbReference type="ARBA" id="ARBA00023136"/>
    </source>
</evidence>
<name>A0AAV9L0C7_9SOLN</name>
<dbReference type="PROSITE" id="PS50857">
    <property type="entry name" value="COX2_CUA"/>
    <property type="match status" value="1"/>
</dbReference>
<keyword evidence="9" id="KW-1185">Reference proteome</keyword>
<comment type="cofactor">
    <cofactor evidence="1">
        <name>Cu cation</name>
        <dbReference type="ChEBI" id="CHEBI:23378"/>
    </cofactor>
</comment>
<dbReference type="GO" id="GO:0016020">
    <property type="term" value="C:membrane"/>
    <property type="evidence" value="ECO:0007669"/>
    <property type="project" value="UniProtKB-SubCell"/>
</dbReference>
<proteinExistence type="inferred from homology"/>
<dbReference type="PANTHER" id="PTHR22888">
    <property type="entry name" value="CYTOCHROME C OXIDASE, SUBUNIT II"/>
    <property type="match status" value="1"/>
</dbReference>
<evidence type="ECO:0000256" key="3">
    <source>
        <dbReference type="ARBA" id="ARBA00007866"/>
    </source>
</evidence>
<organism evidence="8 9">
    <name type="scientific">Solanum pinnatisectum</name>
    <name type="common">tansyleaf nightshade</name>
    <dbReference type="NCBI Taxonomy" id="50273"/>
    <lineage>
        <taxon>Eukaryota</taxon>
        <taxon>Viridiplantae</taxon>
        <taxon>Streptophyta</taxon>
        <taxon>Embryophyta</taxon>
        <taxon>Tracheophyta</taxon>
        <taxon>Spermatophyta</taxon>
        <taxon>Magnoliopsida</taxon>
        <taxon>eudicotyledons</taxon>
        <taxon>Gunneridae</taxon>
        <taxon>Pentapetalae</taxon>
        <taxon>asterids</taxon>
        <taxon>lamiids</taxon>
        <taxon>Solanales</taxon>
        <taxon>Solanaceae</taxon>
        <taxon>Solanoideae</taxon>
        <taxon>Solaneae</taxon>
        <taxon>Solanum</taxon>
    </lineage>
</organism>
<feature type="domain" description="Cytochrome oxidase subunit II copper A binding" evidence="7">
    <location>
        <begin position="61"/>
        <end position="164"/>
    </location>
</feature>
<evidence type="ECO:0000256" key="1">
    <source>
        <dbReference type="ARBA" id="ARBA00001935"/>
    </source>
</evidence>
<dbReference type="GO" id="GO:0005507">
    <property type="term" value="F:copper ion binding"/>
    <property type="evidence" value="ECO:0007669"/>
    <property type="project" value="InterPro"/>
</dbReference>
<evidence type="ECO:0000313" key="8">
    <source>
        <dbReference type="EMBL" id="KAK4718055.1"/>
    </source>
</evidence>
<dbReference type="SUPFAM" id="SSF49503">
    <property type="entry name" value="Cupredoxins"/>
    <property type="match status" value="1"/>
</dbReference>
<gene>
    <name evidence="8" type="ORF">R3W88_016393</name>
</gene>
<dbReference type="PRINTS" id="PR01166">
    <property type="entry name" value="CYCOXIDASEII"/>
</dbReference>
<dbReference type="PANTHER" id="PTHR22888:SF9">
    <property type="entry name" value="CYTOCHROME C OXIDASE SUBUNIT 2"/>
    <property type="match status" value="1"/>
</dbReference>
<evidence type="ECO:0000256" key="6">
    <source>
        <dbReference type="ARBA" id="ARBA00049512"/>
    </source>
</evidence>
<evidence type="ECO:0000256" key="2">
    <source>
        <dbReference type="ARBA" id="ARBA00004370"/>
    </source>
</evidence>
<accession>A0AAV9L0C7</accession>
<dbReference type="InterPro" id="IPR002429">
    <property type="entry name" value="CcO_II-like_C"/>
</dbReference>
<dbReference type="Gene3D" id="2.60.40.420">
    <property type="entry name" value="Cupredoxins - blue copper proteins"/>
    <property type="match status" value="2"/>
</dbReference>
<evidence type="ECO:0000256" key="5">
    <source>
        <dbReference type="ARBA" id="ARBA00031389"/>
    </source>
</evidence>